<keyword evidence="5" id="KW-0010">Activator</keyword>
<dbReference type="GO" id="GO:0043565">
    <property type="term" value="F:sequence-specific DNA binding"/>
    <property type="evidence" value="ECO:0007669"/>
    <property type="project" value="InterPro"/>
</dbReference>
<dbReference type="PROSITE" id="PS50045">
    <property type="entry name" value="SIGMA54_INTERACT_4"/>
    <property type="match status" value="1"/>
</dbReference>
<keyword evidence="2" id="KW-0067">ATP-binding</keyword>
<dbReference type="SMART" id="SM00382">
    <property type="entry name" value="AAA"/>
    <property type="match status" value="1"/>
</dbReference>
<dbReference type="InterPro" id="IPR025944">
    <property type="entry name" value="Sigma_54_int_dom_CS"/>
</dbReference>
<dbReference type="GO" id="GO:0000160">
    <property type="term" value="P:phosphorelay signal transduction system"/>
    <property type="evidence" value="ECO:0007669"/>
    <property type="project" value="InterPro"/>
</dbReference>
<dbReference type="InterPro" id="IPR009057">
    <property type="entry name" value="Homeodomain-like_sf"/>
</dbReference>
<keyword evidence="6" id="KW-0804">Transcription</keyword>
<proteinExistence type="predicted"/>
<dbReference type="GO" id="GO:0006355">
    <property type="term" value="P:regulation of DNA-templated transcription"/>
    <property type="evidence" value="ECO:0007669"/>
    <property type="project" value="InterPro"/>
</dbReference>
<organism evidence="10 11">
    <name type="scientific">Candidatus Desulfatibia vada</name>
    <dbReference type="NCBI Taxonomy" id="2841696"/>
    <lineage>
        <taxon>Bacteria</taxon>
        <taxon>Pseudomonadati</taxon>
        <taxon>Thermodesulfobacteriota</taxon>
        <taxon>Desulfobacteria</taxon>
        <taxon>Desulfobacterales</taxon>
        <taxon>Desulfobacterales incertae sedis</taxon>
        <taxon>Candidatus Desulfatibia</taxon>
    </lineage>
</organism>
<dbReference type="Pfam" id="PF00072">
    <property type="entry name" value="Response_reg"/>
    <property type="match status" value="1"/>
</dbReference>
<dbReference type="PROSITE" id="PS50110">
    <property type="entry name" value="RESPONSE_REGULATORY"/>
    <property type="match status" value="1"/>
</dbReference>
<dbReference type="AlphaFoldDB" id="A0A8J6NYG8"/>
<reference evidence="10 11" key="1">
    <citation type="submission" date="2020-08" db="EMBL/GenBank/DDBJ databases">
        <title>Bridging the membrane lipid divide: bacteria of the FCB group superphylum have the potential to synthesize archaeal ether lipids.</title>
        <authorList>
            <person name="Villanueva L."/>
            <person name="Von Meijenfeldt F.A.B."/>
            <person name="Westbye A.B."/>
            <person name="Yadav S."/>
            <person name="Hopmans E.C."/>
            <person name="Dutilh B.E."/>
            <person name="Sinninghe Damste J.S."/>
        </authorList>
    </citation>
    <scope>NUCLEOTIDE SEQUENCE [LARGE SCALE GENOMIC DNA]</scope>
    <source>
        <strain evidence="10">NIOZ-UU17</strain>
    </source>
</reference>
<comment type="caution">
    <text evidence="10">The sequence shown here is derived from an EMBL/GenBank/DDBJ whole genome shotgun (WGS) entry which is preliminary data.</text>
</comment>
<dbReference type="PRINTS" id="PR01590">
    <property type="entry name" value="HTHFIS"/>
</dbReference>
<evidence type="ECO:0000256" key="1">
    <source>
        <dbReference type="ARBA" id="ARBA00022741"/>
    </source>
</evidence>
<evidence type="ECO:0000256" key="2">
    <source>
        <dbReference type="ARBA" id="ARBA00022840"/>
    </source>
</evidence>
<gene>
    <name evidence="10" type="ORF">H8D96_10355</name>
</gene>
<dbReference type="FunFam" id="1.10.8.60:FF:000014">
    <property type="entry name" value="DNA-binding transcriptional regulator NtrC"/>
    <property type="match status" value="1"/>
</dbReference>
<keyword evidence="1" id="KW-0547">Nucleotide-binding</keyword>
<dbReference type="GO" id="GO:0005524">
    <property type="term" value="F:ATP binding"/>
    <property type="evidence" value="ECO:0007669"/>
    <property type="project" value="UniProtKB-KW"/>
</dbReference>
<dbReference type="InterPro" id="IPR002078">
    <property type="entry name" value="Sigma_54_int"/>
</dbReference>
<name>A0A8J6NYG8_9BACT</name>
<dbReference type="InterPro" id="IPR027417">
    <property type="entry name" value="P-loop_NTPase"/>
</dbReference>
<evidence type="ECO:0000313" key="10">
    <source>
        <dbReference type="EMBL" id="MBC8432309.1"/>
    </source>
</evidence>
<dbReference type="SUPFAM" id="SSF46689">
    <property type="entry name" value="Homeodomain-like"/>
    <property type="match status" value="1"/>
</dbReference>
<feature type="domain" description="Sigma-54 factor interaction" evidence="8">
    <location>
        <begin position="142"/>
        <end position="371"/>
    </location>
</feature>
<evidence type="ECO:0000259" key="8">
    <source>
        <dbReference type="PROSITE" id="PS50045"/>
    </source>
</evidence>
<keyword evidence="7" id="KW-0597">Phosphoprotein</keyword>
<dbReference type="SMART" id="SM00448">
    <property type="entry name" value="REC"/>
    <property type="match status" value="1"/>
</dbReference>
<dbReference type="EMBL" id="JACNIG010000216">
    <property type="protein sequence ID" value="MBC8432309.1"/>
    <property type="molecule type" value="Genomic_DNA"/>
</dbReference>
<dbReference type="PROSITE" id="PS00688">
    <property type="entry name" value="SIGMA54_INTERACT_3"/>
    <property type="match status" value="1"/>
</dbReference>
<dbReference type="InterPro" id="IPR002197">
    <property type="entry name" value="HTH_Fis"/>
</dbReference>
<dbReference type="SUPFAM" id="SSF52540">
    <property type="entry name" value="P-loop containing nucleoside triphosphate hydrolases"/>
    <property type="match status" value="1"/>
</dbReference>
<feature type="domain" description="Response regulatory" evidence="9">
    <location>
        <begin position="3"/>
        <end position="117"/>
    </location>
</feature>
<dbReference type="FunFam" id="3.40.50.300:FF:000006">
    <property type="entry name" value="DNA-binding transcriptional regulator NtrC"/>
    <property type="match status" value="1"/>
</dbReference>
<dbReference type="Proteomes" id="UP000605201">
    <property type="component" value="Unassembled WGS sequence"/>
</dbReference>
<dbReference type="InterPro" id="IPR058031">
    <property type="entry name" value="AAA_lid_NorR"/>
</dbReference>
<sequence length="460" mass="51548">MPKILVIDDNPDILKLIVDILKSNDYEVTAAPGGEAGIRALESYDYDLVLTDLIMPDIDGIDVLDHLIAKSTKTMCIILTGHGSIKSSVEAIKKGAFDYITKPVSTIDILLSVEKALKFKSLEEENTRLKKELRGQYKYTNFVGTSRAIKQIFDLIEKVADTDGTVLITGASGTGKELIARALHYNSCRCDKPLVVVNCGAVPEALLESELFGHEKGAFTGAHKRRIGRFELANCGTIFLDEIGEMSPALQVKLLRVLQEQKFERLGGTKTIHVDLRIVAATNKNLTTAINKEKFREDLYYRLNVIPIKVPNLKQRKSDIPILIDHFLKKFQKGKNKKITNFSPEVMDAMHAYDWPGNVRELENVIKRFTILCENPVVTFDDLPDSIRESSKSVQPVEEVILEKDLNLNEAVQSYEKRIIIEALEKSNWVKSKAAKLLNINRTTLVAKIKKQNLDDVASA</sequence>
<dbReference type="Pfam" id="PF02954">
    <property type="entry name" value="HTH_8"/>
    <property type="match status" value="1"/>
</dbReference>
<dbReference type="PANTHER" id="PTHR32071:SF57">
    <property type="entry name" value="C4-DICARBOXYLATE TRANSPORT TRANSCRIPTIONAL REGULATORY PROTEIN DCTD"/>
    <property type="match status" value="1"/>
</dbReference>
<dbReference type="Pfam" id="PF25601">
    <property type="entry name" value="AAA_lid_14"/>
    <property type="match status" value="1"/>
</dbReference>
<dbReference type="Gene3D" id="3.40.50.300">
    <property type="entry name" value="P-loop containing nucleotide triphosphate hydrolases"/>
    <property type="match status" value="1"/>
</dbReference>
<dbReference type="CDD" id="cd00009">
    <property type="entry name" value="AAA"/>
    <property type="match status" value="1"/>
</dbReference>
<dbReference type="Pfam" id="PF00158">
    <property type="entry name" value="Sigma54_activat"/>
    <property type="match status" value="1"/>
</dbReference>
<evidence type="ECO:0000256" key="7">
    <source>
        <dbReference type="PROSITE-ProRule" id="PRU00169"/>
    </source>
</evidence>
<dbReference type="SUPFAM" id="SSF52172">
    <property type="entry name" value="CheY-like"/>
    <property type="match status" value="1"/>
</dbReference>
<dbReference type="InterPro" id="IPR011006">
    <property type="entry name" value="CheY-like_superfamily"/>
</dbReference>
<protein>
    <submittedName>
        <fullName evidence="10">Sigma-54-dependent Fis family transcriptional regulator</fullName>
    </submittedName>
</protein>
<evidence type="ECO:0000259" key="9">
    <source>
        <dbReference type="PROSITE" id="PS50110"/>
    </source>
</evidence>
<dbReference type="PANTHER" id="PTHR32071">
    <property type="entry name" value="TRANSCRIPTIONAL REGULATORY PROTEIN"/>
    <property type="match status" value="1"/>
</dbReference>
<dbReference type="Gene3D" id="3.40.50.2300">
    <property type="match status" value="1"/>
</dbReference>
<evidence type="ECO:0000256" key="4">
    <source>
        <dbReference type="ARBA" id="ARBA00023125"/>
    </source>
</evidence>
<evidence type="ECO:0000256" key="5">
    <source>
        <dbReference type="ARBA" id="ARBA00023159"/>
    </source>
</evidence>
<accession>A0A8J6NYG8</accession>
<evidence type="ECO:0000313" key="11">
    <source>
        <dbReference type="Proteomes" id="UP000605201"/>
    </source>
</evidence>
<evidence type="ECO:0000256" key="3">
    <source>
        <dbReference type="ARBA" id="ARBA00023015"/>
    </source>
</evidence>
<evidence type="ECO:0000256" key="6">
    <source>
        <dbReference type="ARBA" id="ARBA00023163"/>
    </source>
</evidence>
<keyword evidence="3" id="KW-0805">Transcription regulation</keyword>
<dbReference type="Gene3D" id="1.10.10.60">
    <property type="entry name" value="Homeodomain-like"/>
    <property type="match status" value="1"/>
</dbReference>
<feature type="modified residue" description="4-aspartylphosphate" evidence="7">
    <location>
        <position position="52"/>
    </location>
</feature>
<dbReference type="InterPro" id="IPR001789">
    <property type="entry name" value="Sig_transdc_resp-reg_receiver"/>
</dbReference>
<dbReference type="Gene3D" id="1.10.8.60">
    <property type="match status" value="1"/>
</dbReference>
<dbReference type="InterPro" id="IPR003593">
    <property type="entry name" value="AAA+_ATPase"/>
</dbReference>
<keyword evidence="4" id="KW-0238">DNA-binding</keyword>